<reference evidence="2 3" key="1">
    <citation type="submission" date="2020-03" db="EMBL/GenBank/DDBJ databases">
        <authorList>
            <person name="Kim M.K."/>
        </authorList>
    </citation>
    <scope>NUCLEOTIDE SEQUENCE [LARGE SCALE GENOMIC DNA]</scope>
    <source>
        <strain evidence="2 3">BT328</strain>
    </source>
</reference>
<accession>A0A6G9AWH4</accession>
<proteinExistence type="predicted"/>
<name>A0A6G9AWH4_9BACT</name>
<gene>
    <name evidence="2" type="ORF">G8759_30575</name>
</gene>
<protein>
    <recommendedName>
        <fullName evidence="4">Lipocalin-like domain-containing protein</fullName>
    </recommendedName>
</protein>
<evidence type="ECO:0008006" key="4">
    <source>
        <dbReference type="Google" id="ProtNLM"/>
    </source>
</evidence>
<dbReference type="KEGG" id="spib:G8759_30575"/>
<feature type="signal peptide" evidence="1">
    <location>
        <begin position="1"/>
        <end position="24"/>
    </location>
</feature>
<evidence type="ECO:0000313" key="3">
    <source>
        <dbReference type="Proteomes" id="UP000501802"/>
    </source>
</evidence>
<keyword evidence="1" id="KW-0732">Signal</keyword>
<organism evidence="2 3">
    <name type="scientific">Spirosoma aureum</name>
    <dbReference type="NCBI Taxonomy" id="2692134"/>
    <lineage>
        <taxon>Bacteria</taxon>
        <taxon>Pseudomonadati</taxon>
        <taxon>Bacteroidota</taxon>
        <taxon>Cytophagia</taxon>
        <taxon>Cytophagales</taxon>
        <taxon>Cytophagaceae</taxon>
        <taxon>Spirosoma</taxon>
    </lineage>
</organism>
<evidence type="ECO:0000256" key="1">
    <source>
        <dbReference type="SAM" id="SignalP"/>
    </source>
</evidence>
<dbReference type="AlphaFoldDB" id="A0A6G9AWH4"/>
<dbReference type="PROSITE" id="PS51257">
    <property type="entry name" value="PROKAR_LIPOPROTEIN"/>
    <property type="match status" value="1"/>
</dbReference>
<dbReference type="RefSeq" id="WP_167216799.1">
    <property type="nucleotide sequence ID" value="NZ_CP050063.1"/>
</dbReference>
<feature type="chain" id="PRO_5026275629" description="Lipocalin-like domain-containing protein" evidence="1">
    <location>
        <begin position="25"/>
        <end position="144"/>
    </location>
</feature>
<dbReference type="Proteomes" id="UP000501802">
    <property type="component" value="Chromosome"/>
</dbReference>
<sequence>MKKRYALFVLIPLAFAACSKSNDAAPDAGTQVAGTYQLNYIRQDSVNVIDSLVLPYIVGSTTIASGTIQVSRLTASTDSVGVSLQIQGQNSSSGLGVVTVQANGNTYDLYDGSSKIGTADGTNISIDTDPQDSQPYRLILRGKK</sequence>
<evidence type="ECO:0000313" key="2">
    <source>
        <dbReference type="EMBL" id="QIP16679.1"/>
    </source>
</evidence>
<keyword evidence="3" id="KW-1185">Reference proteome</keyword>
<dbReference type="EMBL" id="CP050063">
    <property type="protein sequence ID" value="QIP16679.1"/>
    <property type="molecule type" value="Genomic_DNA"/>
</dbReference>